<keyword evidence="3" id="KW-1185">Reference proteome</keyword>
<accession>A0ABS6ENR2</accession>
<dbReference type="InterPro" id="IPR053827">
    <property type="entry name" value="Gp10_C"/>
</dbReference>
<sequence>MRLTSDSKPVQFGDNIPVAIAVDTEYSSATEIVLLTQAYKSLPARCVLTLSGNTASGTMSRAQLTECGTVNFVLAGKINDMILPTAAAKIDVLPSVDPQSAEFVQNPASIKDIIAETVGDYLNSNQNLVESVNSAVYTYLAEHPDDRVAVSGYDSKDAGKIPVVNTSGNLTVRNVHMLLEQADGEDALVLRGAVNQIVASVAIADLKNALGISNGATVLDMYPVGSIYQTTSSTFDPAAAWGGTWERIKDRFLLAAGTAYAGGSTGGEATHKLTAQEMPSHTHTMYVNNDGSASSWSPTFGDYLIKPDGVTTSKKNYQAKLAQNGAGLDQAHNNMPPYLAVYIWKRTA</sequence>
<reference evidence="2 3" key="1">
    <citation type="submission" date="2021-06" db="EMBL/GenBank/DDBJ databases">
        <authorList>
            <person name="Sun Q."/>
            <person name="Li D."/>
        </authorList>
    </citation>
    <scope>NUCLEOTIDE SEQUENCE [LARGE SCALE GENOMIC DNA]</scope>
    <source>
        <strain evidence="2 3">MSJd-7</strain>
    </source>
</reference>
<dbReference type="Proteomes" id="UP000783588">
    <property type="component" value="Unassembled WGS sequence"/>
</dbReference>
<evidence type="ECO:0000313" key="2">
    <source>
        <dbReference type="EMBL" id="MBU5489140.1"/>
    </source>
</evidence>
<evidence type="ECO:0000313" key="3">
    <source>
        <dbReference type="Proteomes" id="UP000783588"/>
    </source>
</evidence>
<dbReference type="EMBL" id="JAHLQI010000001">
    <property type="protein sequence ID" value="MBU5489140.1"/>
    <property type="molecule type" value="Genomic_DNA"/>
</dbReference>
<feature type="domain" description="Baseplate structural protein Gp10 C-terminal" evidence="1">
    <location>
        <begin position="221"/>
        <end position="347"/>
    </location>
</feature>
<comment type="caution">
    <text evidence="2">The sequence shown here is derived from an EMBL/GenBank/DDBJ whole genome shotgun (WGS) entry which is preliminary data.</text>
</comment>
<proteinExistence type="predicted"/>
<dbReference type="Pfam" id="PF21939">
    <property type="entry name" value="Gp10_C"/>
    <property type="match status" value="1"/>
</dbReference>
<name>A0ABS6ENR2_9FIRM</name>
<evidence type="ECO:0000259" key="1">
    <source>
        <dbReference type="Pfam" id="PF21939"/>
    </source>
</evidence>
<organism evidence="2 3">
    <name type="scientific">Butyricicoccus intestinisimiae</name>
    <dbReference type="NCBI Taxonomy" id="2841509"/>
    <lineage>
        <taxon>Bacteria</taxon>
        <taxon>Bacillati</taxon>
        <taxon>Bacillota</taxon>
        <taxon>Clostridia</taxon>
        <taxon>Eubacteriales</taxon>
        <taxon>Butyricicoccaceae</taxon>
        <taxon>Butyricicoccus</taxon>
    </lineage>
</organism>
<protein>
    <recommendedName>
        <fullName evidence="1">Baseplate structural protein Gp10 C-terminal domain-containing protein</fullName>
    </recommendedName>
</protein>
<gene>
    <name evidence="2" type="ORF">KQI75_00620</name>
</gene>
<dbReference type="RefSeq" id="WP_216468753.1">
    <property type="nucleotide sequence ID" value="NZ_JAHLQI010000001.1"/>
</dbReference>